<dbReference type="Gene3D" id="3.30.230.10">
    <property type="match status" value="1"/>
</dbReference>
<keyword evidence="13" id="KW-1185">Reference proteome</keyword>
<dbReference type="EMBL" id="JARVLH010000002">
    <property type="protein sequence ID" value="MEX5284551.1"/>
    <property type="molecule type" value="Genomic_DNA"/>
</dbReference>
<dbReference type="Pfam" id="PF08544">
    <property type="entry name" value="GHMP_kinases_C"/>
    <property type="match status" value="1"/>
</dbReference>
<organism evidence="12 13">
    <name type="scientific">Selenomonas sputigena</name>
    <dbReference type="NCBI Taxonomy" id="69823"/>
    <lineage>
        <taxon>Bacteria</taxon>
        <taxon>Bacillati</taxon>
        <taxon>Bacillota</taxon>
        <taxon>Negativicutes</taxon>
        <taxon>Selenomonadales</taxon>
        <taxon>Selenomonadaceae</taxon>
        <taxon>Selenomonas</taxon>
    </lineage>
</organism>
<evidence type="ECO:0000256" key="7">
    <source>
        <dbReference type="ARBA" id="ARBA00022840"/>
    </source>
</evidence>
<dbReference type="InterPro" id="IPR013750">
    <property type="entry name" value="GHMP_kinase_C_dom"/>
</dbReference>
<keyword evidence="7 9" id="KW-0067">ATP-binding</keyword>
<dbReference type="InterPro" id="IPR014721">
    <property type="entry name" value="Ribsml_uS5_D2-typ_fold_subgr"/>
</dbReference>
<evidence type="ECO:0000256" key="4">
    <source>
        <dbReference type="ARBA" id="ARBA00022679"/>
    </source>
</evidence>
<keyword evidence="5 9" id="KW-0547">Nucleotide-binding</keyword>
<dbReference type="GO" id="GO:0050515">
    <property type="term" value="F:4-(cytidine 5'-diphospho)-2-C-methyl-D-erythritol kinase activity"/>
    <property type="evidence" value="ECO:0007669"/>
    <property type="project" value="UniProtKB-EC"/>
</dbReference>
<evidence type="ECO:0000313" key="12">
    <source>
        <dbReference type="EMBL" id="MEX5284551.1"/>
    </source>
</evidence>
<feature type="domain" description="GHMP kinase N-terminal" evidence="10">
    <location>
        <begin position="64"/>
        <end position="142"/>
    </location>
</feature>
<comment type="similarity">
    <text evidence="1 9">Belongs to the GHMP kinase family. IspE subfamily.</text>
</comment>
<evidence type="ECO:0000256" key="8">
    <source>
        <dbReference type="ARBA" id="ARBA00032554"/>
    </source>
</evidence>
<dbReference type="InterPro" id="IPR020568">
    <property type="entry name" value="Ribosomal_Su5_D2-typ_SF"/>
</dbReference>
<evidence type="ECO:0000256" key="6">
    <source>
        <dbReference type="ARBA" id="ARBA00022777"/>
    </source>
</evidence>
<proteinExistence type="inferred from homology"/>
<feature type="binding site" evidence="9">
    <location>
        <begin position="92"/>
        <end position="102"/>
    </location>
    <ligand>
        <name>ATP</name>
        <dbReference type="ChEBI" id="CHEBI:30616"/>
    </ligand>
</feature>
<comment type="pathway">
    <text evidence="9">Isoprenoid biosynthesis; isopentenyl diphosphate biosynthesis via DXP pathway; isopentenyl diphosphate from 1-deoxy-D-xylulose 5-phosphate: step 3/6.</text>
</comment>
<dbReference type="Proteomes" id="UP001559623">
    <property type="component" value="Unassembled WGS sequence"/>
</dbReference>
<dbReference type="SUPFAM" id="SSF54211">
    <property type="entry name" value="Ribosomal protein S5 domain 2-like"/>
    <property type="match status" value="1"/>
</dbReference>
<sequence length="292" mass="31100">MLKLLARAKINLTLDILGKRPDGYHEVEMVMQSIGLADEIFLEKRAAGIALETDHAALASDRSNLAWRAADLILRRTGCAGGAAIRLLKHIPLAAGLAGGSADAAAVLHGINELYSLRLSLEELSSLAAEIGSDVPFCLTGGTMLARGRGEILQRLAPLPDFPVVLAKPPLSVSTAWAYGRYDEKDEPERPRTQEMLAAIAAGNRPEICRELCNVLESVTIEEYKEIRCLKERMLAGGALAAMMSGSGPTVFALMGSEAAARNLAAALQEETTAEIFCTGTQDAFDIRAGGK</sequence>
<feature type="domain" description="GHMP kinase C-terminal" evidence="11">
    <location>
        <begin position="196"/>
        <end position="270"/>
    </location>
</feature>
<keyword evidence="9" id="KW-0414">Isoprene biosynthesis</keyword>
<reference evidence="12 13" key="1">
    <citation type="submission" date="2023-04" db="EMBL/GenBank/DDBJ databases">
        <title>Genome Sequence of Selenomonas sputigena ATCC 33150.</title>
        <authorList>
            <person name="Miller D.P."/>
            <person name="Anvari S."/>
            <person name="Polson S.W."/>
            <person name="Macdonald M."/>
            <person name="Mcdowell J.V."/>
        </authorList>
    </citation>
    <scope>NUCLEOTIDE SEQUENCE [LARGE SCALE GENOMIC DNA]</scope>
    <source>
        <strain evidence="12 13">ATCC 33150</strain>
    </source>
</reference>
<feature type="active site" evidence="9">
    <location>
        <position position="9"/>
    </location>
</feature>
<evidence type="ECO:0000256" key="3">
    <source>
        <dbReference type="ARBA" id="ARBA00017473"/>
    </source>
</evidence>
<dbReference type="PIRSF" id="PIRSF010376">
    <property type="entry name" value="IspE"/>
    <property type="match status" value="1"/>
</dbReference>
<gene>
    <name evidence="9 12" type="primary">ispE</name>
    <name evidence="12" type="ORF">QCO44_02695</name>
</gene>
<evidence type="ECO:0000256" key="1">
    <source>
        <dbReference type="ARBA" id="ARBA00009684"/>
    </source>
</evidence>
<evidence type="ECO:0000313" key="13">
    <source>
        <dbReference type="Proteomes" id="UP001559623"/>
    </source>
</evidence>
<dbReference type="InterPro" id="IPR006204">
    <property type="entry name" value="GHMP_kinase_N_dom"/>
</dbReference>
<dbReference type="RefSeq" id="WP_368846698.1">
    <property type="nucleotide sequence ID" value="NZ_CP194411.1"/>
</dbReference>
<dbReference type="Pfam" id="PF00288">
    <property type="entry name" value="GHMP_kinases_N"/>
    <property type="match status" value="1"/>
</dbReference>
<comment type="catalytic activity">
    <reaction evidence="9">
        <text>4-CDP-2-C-methyl-D-erythritol + ATP = 4-CDP-2-C-methyl-D-erythritol 2-phosphate + ADP + H(+)</text>
        <dbReference type="Rhea" id="RHEA:18437"/>
        <dbReference type="ChEBI" id="CHEBI:15378"/>
        <dbReference type="ChEBI" id="CHEBI:30616"/>
        <dbReference type="ChEBI" id="CHEBI:57823"/>
        <dbReference type="ChEBI" id="CHEBI:57919"/>
        <dbReference type="ChEBI" id="CHEBI:456216"/>
        <dbReference type="EC" id="2.7.1.148"/>
    </reaction>
</comment>
<evidence type="ECO:0000256" key="2">
    <source>
        <dbReference type="ARBA" id="ARBA00012052"/>
    </source>
</evidence>
<dbReference type="PANTHER" id="PTHR43527">
    <property type="entry name" value="4-DIPHOSPHOCYTIDYL-2-C-METHYL-D-ERYTHRITOL KINASE, CHLOROPLASTIC"/>
    <property type="match status" value="1"/>
</dbReference>
<evidence type="ECO:0000259" key="10">
    <source>
        <dbReference type="Pfam" id="PF00288"/>
    </source>
</evidence>
<dbReference type="NCBIfam" id="TIGR00154">
    <property type="entry name" value="ispE"/>
    <property type="match status" value="1"/>
</dbReference>
<evidence type="ECO:0000256" key="9">
    <source>
        <dbReference type="HAMAP-Rule" id="MF_00061"/>
    </source>
</evidence>
<accession>A0ABV3X2X1</accession>
<dbReference type="Gene3D" id="3.30.70.890">
    <property type="entry name" value="GHMP kinase, C-terminal domain"/>
    <property type="match status" value="1"/>
</dbReference>
<dbReference type="HAMAP" id="MF_00061">
    <property type="entry name" value="IspE"/>
    <property type="match status" value="1"/>
</dbReference>
<dbReference type="InterPro" id="IPR036554">
    <property type="entry name" value="GHMP_kinase_C_sf"/>
</dbReference>
<comment type="caution">
    <text evidence="12">The sequence shown here is derived from an EMBL/GenBank/DDBJ whole genome shotgun (WGS) entry which is preliminary data.</text>
</comment>
<dbReference type="PANTHER" id="PTHR43527:SF2">
    <property type="entry name" value="4-DIPHOSPHOCYTIDYL-2-C-METHYL-D-ERYTHRITOL KINASE, CHLOROPLASTIC"/>
    <property type="match status" value="1"/>
</dbReference>
<keyword evidence="6 9" id="KW-0418">Kinase</keyword>
<name>A0ABV3X2X1_9FIRM</name>
<evidence type="ECO:0000256" key="5">
    <source>
        <dbReference type="ARBA" id="ARBA00022741"/>
    </source>
</evidence>
<dbReference type="EC" id="2.7.1.148" evidence="2 9"/>
<feature type="active site" evidence="9">
    <location>
        <position position="134"/>
    </location>
</feature>
<dbReference type="SUPFAM" id="SSF55060">
    <property type="entry name" value="GHMP Kinase, C-terminal domain"/>
    <property type="match status" value="1"/>
</dbReference>
<dbReference type="InterPro" id="IPR004424">
    <property type="entry name" value="IspE"/>
</dbReference>
<protein>
    <recommendedName>
        <fullName evidence="3 9">4-diphosphocytidyl-2-C-methyl-D-erythritol kinase</fullName>
        <shortName evidence="9">CMK</shortName>
        <ecNumber evidence="2 9">2.7.1.148</ecNumber>
    </recommendedName>
    <alternativeName>
        <fullName evidence="8 9">4-(cytidine-5'-diphospho)-2-C-methyl-D-erythritol kinase</fullName>
    </alternativeName>
</protein>
<evidence type="ECO:0000259" key="11">
    <source>
        <dbReference type="Pfam" id="PF08544"/>
    </source>
</evidence>
<comment type="function">
    <text evidence="9">Catalyzes the phosphorylation of the position 2 hydroxy group of 4-diphosphocytidyl-2C-methyl-D-erythritol.</text>
</comment>
<keyword evidence="4 9" id="KW-0808">Transferase</keyword>